<keyword evidence="2" id="KW-1185">Reference proteome</keyword>
<protein>
    <submittedName>
        <fullName evidence="3">Uncharacterized protein</fullName>
    </submittedName>
</protein>
<dbReference type="Proteomes" id="UP000887540">
    <property type="component" value="Unplaced"/>
</dbReference>
<proteinExistence type="predicted"/>
<evidence type="ECO:0000256" key="1">
    <source>
        <dbReference type="SAM" id="MobiDB-lite"/>
    </source>
</evidence>
<accession>A0A914DBV2</accession>
<dbReference type="WBParaSite" id="ACRNAN_scaffold22888.g29863.t1">
    <property type="protein sequence ID" value="ACRNAN_scaffold22888.g29863.t1"/>
    <property type="gene ID" value="ACRNAN_scaffold22888.g29863"/>
</dbReference>
<organism evidence="2 3">
    <name type="scientific">Acrobeloides nanus</name>
    <dbReference type="NCBI Taxonomy" id="290746"/>
    <lineage>
        <taxon>Eukaryota</taxon>
        <taxon>Metazoa</taxon>
        <taxon>Ecdysozoa</taxon>
        <taxon>Nematoda</taxon>
        <taxon>Chromadorea</taxon>
        <taxon>Rhabditida</taxon>
        <taxon>Tylenchina</taxon>
        <taxon>Cephalobomorpha</taxon>
        <taxon>Cephaloboidea</taxon>
        <taxon>Cephalobidae</taxon>
        <taxon>Acrobeloides</taxon>
    </lineage>
</organism>
<reference evidence="3" key="1">
    <citation type="submission" date="2022-11" db="UniProtKB">
        <authorList>
            <consortium name="WormBaseParasite"/>
        </authorList>
    </citation>
    <scope>IDENTIFICATION</scope>
</reference>
<evidence type="ECO:0000313" key="3">
    <source>
        <dbReference type="WBParaSite" id="ACRNAN_scaffold22888.g29863.t1"/>
    </source>
</evidence>
<evidence type="ECO:0000313" key="2">
    <source>
        <dbReference type="Proteomes" id="UP000887540"/>
    </source>
</evidence>
<dbReference type="AlphaFoldDB" id="A0A914DBV2"/>
<name>A0A914DBV2_9BILA</name>
<sequence>NLNIEFQESKTKVDKFSMGLDLEYIEAEAKLKMLELENCGESVVNLVESELENEFRATQKELEEKDLVDSDDDLAPPTIEEKK</sequence>
<feature type="region of interest" description="Disordered" evidence="1">
    <location>
        <begin position="62"/>
        <end position="83"/>
    </location>
</feature>